<dbReference type="UniPathway" id="UPA00068">
    <property type="reaction ID" value="UER00114"/>
</dbReference>
<evidence type="ECO:0000313" key="8">
    <source>
        <dbReference type="EMBL" id="PIP42103.1"/>
    </source>
</evidence>
<dbReference type="InterPro" id="IPR022761">
    <property type="entry name" value="Fumarate_lyase_N"/>
</dbReference>
<dbReference type="InterPro" id="IPR008948">
    <property type="entry name" value="L-Aspartase-like"/>
</dbReference>
<dbReference type="GO" id="GO:0005829">
    <property type="term" value="C:cytosol"/>
    <property type="evidence" value="ECO:0007669"/>
    <property type="project" value="TreeGrafter"/>
</dbReference>
<dbReference type="EMBL" id="PCSH01000021">
    <property type="protein sequence ID" value="PIP42103.1"/>
    <property type="molecule type" value="Genomic_DNA"/>
</dbReference>
<evidence type="ECO:0000259" key="7">
    <source>
        <dbReference type="Pfam" id="PF14698"/>
    </source>
</evidence>
<keyword evidence="8" id="KW-0456">Lyase</keyword>
<gene>
    <name evidence="8" type="primary">argH</name>
    <name evidence="8" type="ORF">COX18_01320</name>
</gene>
<dbReference type="PANTHER" id="PTHR43814:SF1">
    <property type="entry name" value="ARGININOSUCCINATE LYASE"/>
    <property type="match status" value="1"/>
</dbReference>
<comment type="caution">
    <text evidence="8">The sequence shown here is derived from an EMBL/GenBank/DDBJ whole genome shotgun (WGS) entry which is preliminary data.</text>
</comment>
<dbReference type="HAMAP" id="MF_00006">
    <property type="entry name" value="Arg_succ_lyase"/>
    <property type="match status" value="1"/>
</dbReference>
<dbReference type="Pfam" id="PF14698">
    <property type="entry name" value="ASL_C2"/>
    <property type="match status" value="1"/>
</dbReference>
<dbReference type="GO" id="GO:0042450">
    <property type="term" value="P:L-arginine biosynthetic process via ornithine"/>
    <property type="evidence" value="ECO:0007669"/>
    <property type="project" value="UniProtKB-UniRule"/>
</dbReference>
<keyword evidence="3" id="KW-0055">Arginine biosynthesis</keyword>
<evidence type="ECO:0000259" key="6">
    <source>
        <dbReference type="Pfam" id="PF00206"/>
    </source>
</evidence>
<dbReference type="GO" id="GO:0004056">
    <property type="term" value="F:argininosuccinate lyase activity"/>
    <property type="evidence" value="ECO:0007669"/>
    <property type="project" value="UniProtKB-UniRule"/>
</dbReference>
<dbReference type="SUPFAM" id="SSF48557">
    <property type="entry name" value="L-aspartase-like"/>
    <property type="match status" value="1"/>
</dbReference>
<protein>
    <recommendedName>
        <fullName evidence="2 5">Argininosuccinate lyase</fullName>
        <ecNumber evidence="2 5">4.3.2.1</ecNumber>
    </recommendedName>
</protein>
<evidence type="ECO:0000256" key="2">
    <source>
        <dbReference type="ARBA" id="ARBA00012338"/>
    </source>
</evidence>
<dbReference type="Proteomes" id="UP000231067">
    <property type="component" value="Unassembled WGS sequence"/>
</dbReference>
<sequence length="448" mass="51519">MQKLWGGRFSKQTDTITEDFTASVQFDYRLASYDIQGSIAHTRMLKKCGILTESEESLIVEGLNSIHQDILANNFLFDPKLEDVHMNIEYALIRKIGEVGKKLHTARSRNDQITLDMRLYLLWELKEIITLIRSFQSAILLIAEKNIEAIMPGHTHLQHAEPVLFSHHIMAYFWMFERDMQRFADCLKRINILPLGACALAGTSLPIDREYTASLLDFPGITENSIDTVSDRDYILEFSSVASICMMHLSRLSEEIILWSTHEYRWVDIDESFCTGSSIMPQKKNPDMCELTRGKTGRVYGNLFSLFTIMKSLPLAYNRDMQEDKEPLFDTVDTLKQCLGIYDRLISSLKINTERMRLSLSNDFSWATEMANYLVQKGIPFRDAHHIVGKIVAANRDIMEFTLEELKEFSELFENNIFEVTKPEYGINQKNSAGGTSCKQVKEQIEQA</sequence>
<dbReference type="FunFam" id="1.20.200.10:FF:000015">
    <property type="entry name" value="argininosuccinate lyase isoform X2"/>
    <property type="match status" value="1"/>
</dbReference>
<evidence type="ECO:0000256" key="3">
    <source>
        <dbReference type="ARBA" id="ARBA00022571"/>
    </source>
</evidence>
<dbReference type="AlphaFoldDB" id="A0A2H0A9P1"/>
<dbReference type="InterPro" id="IPR009049">
    <property type="entry name" value="Argininosuccinate_lyase"/>
</dbReference>
<accession>A0A2H0A9P1</accession>
<organism evidence="8 9">
    <name type="scientific">Candidatus Desantisbacteria bacterium CG23_combo_of_CG06-09_8_20_14_all_40_23</name>
    <dbReference type="NCBI Taxonomy" id="1974550"/>
    <lineage>
        <taxon>Bacteria</taxon>
        <taxon>Candidatus Desantisiibacteriota</taxon>
    </lineage>
</organism>
<evidence type="ECO:0000313" key="9">
    <source>
        <dbReference type="Proteomes" id="UP000231067"/>
    </source>
</evidence>
<feature type="domain" description="Argininosuccinate lyase C-terminal" evidence="7">
    <location>
        <begin position="364"/>
        <end position="425"/>
    </location>
</feature>
<dbReference type="InterPro" id="IPR024083">
    <property type="entry name" value="Fumarase/histidase_N"/>
</dbReference>
<evidence type="ECO:0000256" key="5">
    <source>
        <dbReference type="NCBIfam" id="TIGR00838"/>
    </source>
</evidence>
<dbReference type="InterPro" id="IPR000362">
    <property type="entry name" value="Fumarate_lyase_fam"/>
</dbReference>
<dbReference type="FunFam" id="1.10.40.30:FF:000001">
    <property type="entry name" value="Argininosuccinate lyase"/>
    <property type="match status" value="1"/>
</dbReference>
<reference evidence="8 9" key="1">
    <citation type="submission" date="2017-09" db="EMBL/GenBank/DDBJ databases">
        <title>Depth-based differentiation of microbial function through sediment-hosted aquifers and enrichment of novel symbionts in the deep terrestrial subsurface.</title>
        <authorList>
            <person name="Probst A.J."/>
            <person name="Ladd B."/>
            <person name="Jarett J.K."/>
            <person name="Geller-Mcgrath D.E."/>
            <person name="Sieber C.M."/>
            <person name="Emerson J.B."/>
            <person name="Anantharaman K."/>
            <person name="Thomas B.C."/>
            <person name="Malmstrom R."/>
            <person name="Stieglmeier M."/>
            <person name="Klingl A."/>
            <person name="Woyke T."/>
            <person name="Ryan C.M."/>
            <person name="Banfield J.F."/>
        </authorList>
    </citation>
    <scope>NUCLEOTIDE SEQUENCE [LARGE SCALE GENOMIC DNA]</scope>
    <source>
        <strain evidence="8">CG23_combo_of_CG06-09_8_20_14_all_40_23</strain>
    </source>
</reference>
<dbReference type="PRINTS" id="PR00149">
    <property type="entry name" value="FUMRATELYASE"/>
</dbReference>
<dbReference type="Gene3D" id="1.10.40.30">
    <property type="entry name" value="Fumarase/aspartase (C-terminal domain)"/>
    <property type="match status" value="1"/>
</dbReference>
<evidence type="ECO:0000256" key="1">
    <source>
        <dbReference type="ARBA" id="ARBA00004941"/>
    </source>
</evidence>
<comment type="pathway">
    <text evidence="1">Amino-acid biosynthesis; L-arginine biosynthesis; L-arginine from L-ornithine and carbamoyl phosphate: step 3/3.</text>
</comment>
<feature type="non-terminal residue" evidence="8">
    <location>
        <position position="448"/>
    </location>
</feature>
<dbReference type="InterPro" id="IPR029419">
    <property type="entry name" value="Arg_succ_lyase_C"/>
</dbReference>
<name>A0A2H0A9P1_9BACT</name>
<feature type="domain" description="Fumarate lyase N-terminal" evidence="6">
    <location>
        <begin position="7"/>
        <end position="301"/>
    </location>
</feature>
<dbReference type="Gene3D" id="1.10.275.10">
    <property type="entry name" value="Fumarase/aspartase (N-terminal domain)"/>
    <property type="match status" value="1"/>
</dbReference>
<dbReference type="PROSITE" id="PS00163">
    <property type="entry name" value="FUMARATE_LYASES"/>
    <property type="match status" value="1"/>
</dbReference>
<dbReference type="NCBIfam" id="TIGR00838">
    <property type="entry name" value="argH"/>
    <property type="match status" value="1"/>
</dbReference>
<dbReference type="PANTHER" id="PTHR43814">
    <property type="entry name" value="ARGININOSUCCINATE LYASE"/>
    <property type="match status" value="1"/>
</dbReference>
<dbReference type="InterPro" id="IPR020557">
    <property type="entry name" value="Fumarate_lyase_CS"/>
</dbReference>
<dbReference type="EC" id="4.3.2.1" evidence="2 5"/>
<dbReference type="FunFam" id="1.10.275.10:FF:000002">
    <property type="entry name" value="Argininosuccinate lyase"/>
    <property type="match status" value="1"/>
</dbReference>
<dbReference type="PRINTS" id="PR00145">
    <property type="entry name" value="ARGSUCLYASE"/>
</dbReference>
<evidence type="ECO:0000256" key="4">
    <source>
        <dbReference type="ARBA" id="ARBA00022605"/>
    </source>
</evidence>
<dbReference type="Gene3D" id="1.20.200.10">
    <property type="entry name" value="Fumarase/aspartase (Central domain)"/>
    <property type="match status" value="1"/>
</dbReference>
<dbReference type="Pfam" id="PF00206">
    <property type="entry name" value="Lyase_1"/>
    <property type="match status" value="1"/>
</dbReference>
<proteinExistence type="inferred from homology"/>
<keyword evidence="4" id="KW-0028">Amino-acid biosynthesis</keyword>
<dbReference type="CDD" id="cd01359">
    <property type="entry name" value="Argininosuccinate_lyase"/>
    <property type="match status" value="1"/>
</dbReference>